<dbReference type="GO" id="GO:0009451">
    <property type="term" value="P:RNA modification"/>
    <property type="evidence" value="ECO:0007669"/>
    <property type="project" value="InterPro"/>
</dbReference>
<dbReference type="InterPro" id="IPR046960">
    <property type="entry name" value="PPR_At4g14850-like_plant"/>
</dbReference>
<evidence type="ECO:0000313" key="1">
    <source>
        <dbReference type="EMBL" id="KAF7152626.1"/>
    </source>
</evidence>
<reference evidence="1" key="1">
    <citation type="submission" date="2019-11" db="EMBL/GenBank/DDBJ databases">
        <authorList>
            <person name="Liu Y."/>
            <person name="Hou J."/>
            <person name="Li T.-Q."/>
            <person name="Guan C.-H."/>
            <person name="Wu X."/>
            <person name="Wu H.-Z."/>
            <person name="Ling F."/>
            <person name="Zhang R."/>
            <person name="Shi X.-G."/>
            <person name="Ren J.-P."/>
            <person name="Chen E.-F."/>
            <person name="Sun J.-M."/>
        </authorList>
    </citation>
    <scope>NUCLEOTIDE SEQUENCE</scope>
    <source>
        <strain evidence="1">Adult_tree_wgs_1</strain>
        <tissue evidence="1">Leaves</tissue>
    </source>
</reference>
<evidence type="ECO:0008006" key="3">
    <source>
        <dbReference type="Google" id="ProtNLM"/>
    </source>
</evidence>
<accession>A0A834HDN7</accession>
<dbReference type="InterPro" id="IPR046848">
    <property type="entry name" value="E_motif"/>
</dbReference>
<evidence type="ECO:0000313" key="2">
    <source>
        <dbReference type="Proteomes" id="UP000626092"/>
    </source>
</evidence>
<proteinExistence type="predicted"/>
<dbReference type="GO" id="GO:0003723">
    <property type="term" value="F:RNA binding"/>
    <property type="evidence" value="ECO:0007669"/>
    <property type="project" value="InterPro"/>
</dbReference>
<organism evidence="1 2">
    <name type="scientific">Rhododendron simsii</name>
    <name type="common">Sims's rhododendron</name>
    <dbReference type="NCBI Taxonomy" id="118357"/>
    <lineage>
        <taxon>Eukaryota</taxon>
        <taxon>Viridiplantae</taxon>
        <taxon>Streptophyta</taxon>
        <taxon>Embryophyta</taxon>
        <taxon>Tracheophyta</taxon>
        <taxon>Spermatophyta</taxon>
        <taxon>Magnoliopsida</taxon>
        <taxon>eudicotyledons</taxon>
        <taxon>Gunneridae</taxon>
        <taxon>Pentapetalae</taxon>
        <taxon>asterids</taxon>
        <taxon>Ericales</taxon>
        <taxon>Ericaceae</taxon>
        <taxon>Ericoideae</taxon>
        <taxon>Rhodoreae</taxon>
        <taxon>Rhododendron</taxon>
    </lineage>
</organism>
<comment type="caution">
    <text evidence="1">The sequence shown here is derived from an EMBL/GenBank/DDBJ whole genome shotgun (WGS) entry which is preliminary data.</text>
</comment>
<dbReference type="Proteomes" id="UP000626092">
    <property type="component" value="Unassembled WGS sequence"/>
</dbReference>
<dbReference type="Pfam" id="PF20431">
    <property type="entry name" value="E_motif"/>
    <property type="match status" value="1"/>
</dbReference>
<sequence>MRRFTSISVPQLPSPPSELNNIVTVWFPKAYITKPFTSTKNSIPLLSPLPPPIFFLQPSKPLLMLKTNMLAFNFALATIVASWKKEKKLFDKAVRDHKTPPSIEHYDCHIDLLGRAGKVKDACDVVSTMLMNPSMKIWSSLVSACKLHGRLEVAEALAHRLVKLEPKNAANHTMLSMVYAESGNWLGVEKLRKYMTVKGLRKSYGYRRIEPENQG</sequence>
<dbReference type="OrthoDB" id="609013at2759"/>
<protein>
    <recommendedName>
        <fullName evidence="3">Pentatricopeptide repeat-containing protein</fullName>
    </recommendedName>
</protein>
<dbReference type="EMBL" id="WJXA01000001">
    <property type="protein sequence ID" value="KAF7152626.1"/>
    <property type="molecule type" value="Genomic_DNA"/>
</dbReference>
<dbReference type="SUPFAM" id="SSF48452">
    <property type="entry name" value="TPR-like"/>
    <property type="match status" value="1"/>
</dbReference>
<dbReference type="AlphaFoldDB" id="A0A834HDN7"/>
<gene>
    <name evidence="1" type="ORF">RHSIM_Rhsim01G0103300</name>
</gene>
<dbReference type="InterPro" id="IPR011990">
    <property type="entry name" value="TPR-like_helical_dom_sf"/>
</dbReference>
<dbReference type="Gene3D" id="1.25.40.10">
    <property type="entry name" value="Tetratricopeptide repeat domain"/>
    <property type="match status" value="1"/>
</dbReference>
<keyword evidence="2" id="KW-1185">Reference proteome</keyword>
<dbReference type="PANTHER" id="PTHR47926">
    <property type="entry name" value="PENTATRICOPEPTIDE REPEAT-CONTAINING PROTEIN"/>
    <property type="match status" value="1"/>
</dbReference>
<name>A0A834HDN7_RHOSS</name>